<protein>
    <submittedName>
        <fullName evidence="5">Threonine synthase</fullName>
        <ecNumber evidence="5">4.2.3.1</ecNumber>
    </submittedName>
</protein>
<keyword evidence="3 5" id="KW-0456">Lyase</keyword>
<accession>A0AAP2G6K9</accession>
<dbReference type="GO" id="GO:0004794">
    <property type="term" value="F:threonine deaminase activity"/>
    <property type="evidence" value="ECO:0007669"/>
    <property type="project" value="TreeGrafter"/>
</dbReference>
<dbReference type="SUPFAM" id="SSF53686">
    <property type="entry name" value="Tryptophan synthase beta subunit-like PLP-dependent enzymes"/>
    <property type="match status" value="1"/>
</dbReference>
<dbReference type="RefSeq" id="WP_213946664.1">
    <property type="nucleotide sequence ID" value="NZ_JAHBGI010000002.1"/>
</dbReference>
<gene>
    <name evidence="5" type="ORF">KI659_17415</name>
</gene>
<dbReference type="PANTHER" id="PTHR48078">
    <property type="entry name" value="THREONINE DEHYDRATASE, MITOCHONDRIAL-RELATED"/>
    <property type="match status" value="1"/>
</dbReference>
<dbReference type="Gene3D" id="3.40.50.1100">
    <property type="match status" value="2"/>
</dbReference>
<evidence type="ECO:0000256" key="3">
    <source>
        <dbReference type="ARBA" id="ARBA00023239"/>
    </source>
</evidence>
<reference evidence="5 6" key="1">
    <citation type="submission" date="2021-05" db="EMBL/GenBank/DDBJ databases">
        <authorList>
            <person name="Zhang Z.D."/>
            <person name="Osman G."/>
        </authorList>
    </citation>
    <scope>NUCLEOTIDE SEQUENCE [LARGE SCALE GENOMIC DNA]</scope>
    <source>
        <strain evidence="5 6">KCTC 32217</strain>
    </source>
</reference>
<dbReference type="InterPro" id="IPR036052">
    <property type="entry name" value="TrpB-like_PALP_sf"/>
</dbReference>
<evidence type="ECO:0000256" key="2">
    <source>
        <dbReference type="ARBA" id="ARBA00022898"/>
    </source>
</evidence>
<dbReference type="EC" id="4.2.3.1" evidence="5"/>
<dbReference type="InterPro" id="IPR001926">
    <property type="entry name" value="TrpB-like_PALP"/>
</dbReference>
<name>A0AAP2G6K9_9BACT</name>
<dbReference type="GO" id="GO:0006565">
    <property type="term" value="P:L-serine catabolic process"/>
    <property type="evidence" value="ECO:0007669"/>
    <property type="project" value="TreeGrafter"/>
</dbReference>
<dbReference type="EMBL" id="JAHCMY010000020">
    <property type="protein sequence ID" value="MBS9525803.1"/>
    <property type="molecule type" value="Genomic_DNA"/>
</dbReference>
<dbReference type="GO" id="GO:0006567">
    <property type="term" value="P:L-threonine catabolic process"/>
    <property type="evidence" value="ECO:0007669"/>
    <property type="project" value="TreeGrafter"/>
</dbReference>
<feature type="domain" description="Tryptophan synthase beta chain-like PALP" evidence="4">
    <location>
        <begin position="81"/>
        <end position="385"/>
    </location>
</feature>
<keyword evidence="6" id="KW-1185">Reference proteome</keyword>
<dbReference type="CDD" id="cd01563">
    <property type="entry name" value="Thr-synth_1"/>
    <property type="match status" value="1"/>
</dbReference>
<dbReference type="GO" id="GO:0009097">
    <property type="term" value="P:isoleucine biosynthetic process"/>
    <property type="evidence" value="ECO:0007669"/>
    <property type="project" value="TreeGrafter"/>
</dbReference>
<dbReference type="Proteomes" id="UP001319104">
    <property type="component" value="Unassembled WGS sequence"/>
</dbReference>
<evidence type="ECO:0000313" key="5">
    <source>
        <dbReference type="EMBL" id="MBS9525803.1"/>
    </source>
</evidence>
<evidence type="ECO:0000256" key="1">
    <source>
        <dbReference type="ARBA" id="ARBA00001933"/>
    </source>
</evidence>
<comment type="caution">
    <text evidence="5">The sequence shown here is derived from an EMBL/GenBank/DDBJ whole genome shotgun (WGS) entry which is preliminary data.</text>
</comment>
<evidence type="ECO:0000259" key="4">
    <source>
        <dbReference type="Pfam" id="PF00291"/>
    </source>
</evidence>
<keyword evidence="2" id="KW-0663">Pyridoxal phosphate</keyword>
<proteinExistence type="predicted"/>
<dbReference type="GO" id="GO:0003941">
    <property type="term" value="F:L-serine ammonia-lyase activity"/>
    <property type="evidence" value="ECO:0007669"/>
    <property type="project" value="TreeGrafter"/>
</dbReference>
<dbReference type="AlphaFoldDB" id="A0AAP2G6K9"/>
<dbReference type="InterPro" id="IPR050147">
    <property type="entry name" value="Ser/Thr_Dehydratase"/>
</dbReference>
<dbReference type="PANTHER" id="PTHR48078:SF6">
    <property type="entry name" value="L-THREONINE DEHYDRATASE CATABOLIC TDCB"/>
    <property type="match status" value="1"/>
</dbReference>
<dbReference type="Pfam" id="PF00291">
    <property type="entry name" value="PALP"/>
    <property type="match status" value="1"/>
</dbReference>
<dbReference type="NCBIfam" id="NF006050">
    <property type="entry name" value="PRK08197.1"/>
    <property type="match status" value="1"/>
</dbReference>
<evidence type="ECO:0000313" key="6">
    <source>
        <dbReference type="Proteomes" id="UP001319104"/>
    </source>
</evidence>
<sequence>MNILHQPSTSLISHLECPKCGRTYLHQELHTVCENTNCQSSLFARYNLSPGVFKKESLRANPNSMWRYSPVLPIEKVEYMISLGEGFTPILPLQNLDGLEENRVYWKDESGNPTGSFKSRGQSTAISKALELGVKAACIPSAGNAAGALAAYCAKAGIKAHVFMPKETPQLFKDECVLYGANLTEVDGNIKDCSKLASEEGEKNGWFPVFTLKEPYRLEGKKTMGYEIAEQMDWILPDVILYPTGGGTGLLGIWKAFDEMETLGWIGSERPRMVSVQATSCDGITQAFHQHQTESEYVDKGFTIANGLRVPKPYADEYILKVLRESQGTAITINDAEMETGMKEIAKKEGLLVCPEGAALWQAFKKLKEKSWIKPGEKVLLMNTGSGYKYLENIEIN</sequence>
<comment type="cofactor">
    <cofactor evidence="1">
        <name>pyridoxal 5'-phosphate</name>
        <dbReference type="ChEBI" id="CHEBI:597326"/>
    </cofactor>
</comment>
<organism evidence="5 6">
    <name type="scientific">Litoribacter ruber</name>
    <dbReference type="NCBI Taxonomy" id="702568"/>
    <lineage>
        <taxon>Bacteria</taxon>
        <taxon>Pseudomonadati</taxon>
        <taxon>Bacteroidota</taxon>
        <taxon>Cytophagia</taxon>
        <taxon>Cytophagales</taxon>
        <taxon>Cyclobacteriaceae</taxon>
        <taxon>Litoribacter</taxon>
    </lineage>
</organism>
<dbReference type="GO" id="GO:0004795">
    <property type="term" value="F:threonine synthase activity"/>
    <property type="evidence" value="ECO:0007669"/>
    <property type="project" value="UniProtKB-EC"/>
</dbReference>